<sequence length="224" mass="26089">MSNINAIKLIIENIQMLEQANGMIDDEITIKLFETVDDVIQDKVESFQDGEWDGYFNFSEDYLAFAPSNWKVVNSNKFNQNFYARYSLNWESEEIGCDSNQWWLSTFLKNDVDHIVFTFYPWQPNFLKCTNKDWKAFTNEQNQLKPQIEQLGFKYNANKGSWYLVVDGIEPAVFIDSYENDNLADALTPIVDALNKIEKAHPYFDQIVQAAIAKFGRVEVEETV</sequence>
<accession>A0AA46NXR1</accession>
<evidence type="ECO:0000313" key="2">
    <source>
        <dbReference type="Proteomes" id="UP001164064"/>
    </source>
</evidence>
<dbReference type="Proteomes" id="UP001164064">
    <property type="component" value="Chromosome"/>
</dbReference>
<protein>
    <submittedName>
        <fullName evidence="1">Uncharacterized protein</fullName>
    </submittedName>
</protein>
<dbReference type="RefSeq" id="WP_263512965.1">
    <property type="nucleotide sequence ID" value="NZ_CP089051.1"/>
</dbReference>
<gene>
    <name evidence="1" type="ORF">LSO60_04360</name>
</gene>
<proteinExistence type="predicted"/>
<evidence type="ECO:0000313" key="1">
    <source>
        <dbReference type="EMBL" id="UYF72513.1"/>
    </source>
</evidence>
<dbReference type="EMBL" id="CP089051">
    <property type="protein sequence ID" value="UYF72513.1"/>
    <property type="molecule type" value="Genomic_DNA"/>
</dbReference>
<dbReference type="AlphaFoldDB" id="A0AA46NXR1"/>
<reference evidence="1" key="1">
    <citation type="journal article" date="2022" name="J Glob Antimicrob Resist">
        <title>Comparative analysis of IMP-4- and OXA-58-containing plasmids of three carbapenemase-producing Acinetobacter ursingii strains in the Netherlands.</title>
        <authorList>
            <person name="Hendrickx A.P.A."/>
            <person name="Schade R.P."/>
            <person name="Landman F."/>
            <person name="Bosch T."/>
            <person name="Schouls L.M."/>
            <person name="van Dijk K."/>
        </authorList>
    </citation>
    <scope>NUCLEOTIDE SEQUENCE</scope>
    <source>
        <strain evidence="1">RIVM_C010559</strain>
    </source>
</reference>
<organism evidence="1 2">
    <name type="scientific">Acinetobacter ursingii</name>
    <dbReference type="NCBI Taxonomy" id="108980"/>
    <lineage>
        <taxon>Bacteria</taxon>
        <taxon>Pseudomonadati</taxon>
        <taxon>Pseudomonadota</taxon>
        <taxon>Gammaproteobacteria</taxon>
        <taxon>Moraxellales</taxon>
        <taxon>Moraxellaceae</taxon>
        <taxon>Acinetobacter</taxon>
    </lineage>
</organism>
<name>A0AA46NXR1_9GAMM</name>